<organism evidence="1 2">
    <name type="scientific">Schistosoma margrebowiei</name>
    <dbReference type="NCBI Taxonomy" id="48269"/>
    <lineage>
        <taxon>Eukaryota</taxon>
        <taxon>Metazoa</taxon>
        <taxon>Spiralia</taxon>
        <taxon>Lophotrochozoa</taxon>
        <taxon>Platyhelminthes</taxon>
        <taxon>Trematoda</taxon>
        <taxon>Digenea</taxon>
        <taxon>Strigeidida</taxon>
        <taxon>Schistosomatoidea</taxon>
        <taxon>Schistosomatidae</taxon>
        <taxon>Schistosoma</taxon>
    </lineage>
</organism>
<gene>
    <name evidence="1" type="ORF">SMRZ_LOCUS8093</name>
</gene>
<sequence>MGTAVTPRSLRPPLIRFPFQVPPDQPFHSMGNREVITALIPLTALKTTTSYQILSIPTSAFRSSHRDGQVFFRTVLHDELRSLKYNFHYLCCYHR</sequence>
<dbReference type="EMBL" id="UZAI01003419">
    <property type="protein sequence ID" value="VDO79615.1"/>
    <property type="molecule type" value="Genomic_DNA"/>
</dbReference>
<keyword evidence="2" id="KW-1185">Reference proteome</keyword>
<evidence type="ECO:0000313" key="1">
    <source>
        <dbReference type="EMBL" id="VDO79615.1"/>
    </source>
</evidence>
<dbReference type="AlphaFoldDB" id="A0A3P8C4G2"/>
<protein>
    <submittedName>
        <fullName evidence="1">Uncharacterized protein</fullName>
    </submittedName>
</protein>
<name>A0A3P8C4G2_9TREM</name>
<accession>A0A3P8C4G2</accession>
<dbReference type="Proteomes" id="UP000277204">
    <property type="component" value="Unassembled WGS sequence"/>
</dbReference>
<reference evidence="1 2" key="1">
    <citation type="submission" date="2018-11" db="EMBL/GenBank/DDBJ databases">
        <authorList>
            <consortium name="Pathogen Informatics"/>
        </authorList>
    </citation>
    <scope>NUCLEOTIDE SEQUENCE [LARGE SCALE GENOMIC DNA]</scope>
    <source>
        <strain evidence="1 2">Zambia</strain>
    </source>
</reference>
<proteinExistence type="predicted"/>
<evidence type="ECO:0000313" key="2">
    <source>
        <dbReference type="Proteomes" id="UP000277204"/>
    </source>
</evidence>